<dbReference type="PRINTS" id="PR00317">
    <property type="entry name" value="EPENDYMIN"/>
</dbReference>
<evidence type="ECO:0000256" key="2">
    <source>
        <dbReference type="ARBA" id="ARBA00004227"/>
    </source>
</evidence>
<protein>
    <recommendedName>
        <fullName evidence="4">Mammalian ependymin-related protein 1</fullName>
    </recommendedName>
</protein>
<name>A0A8V5FQX7_MELUD</name>
<evidence type="ECO:0000256" key="3">
    <source>
        <dbReference type="ARBA" id="ARBA00010771"/>
    </source>
</evidence>
<dbReference type="Pfam" id="PF00811">
    <property type="entry name" value="Ependymin"/>
    <property type="match status" value="1"/>
</dbReference>
<evidence type="ECO:0000313" key="5">
    <source>
        <dbReference type="Ensembl" id="ENSMUNP00000025726.1"/>
    </source>
</evidence>
<dbReference type="Proteomes" id="UP000694405">
    <property type="component" value="Chromosome 1"/>
</dbReference>
<dbReference type="PANTHER" id="PTHR10697:SF1">
    <property type="entry name" value="MAMMALIAN EPENDYMIN-RELATED PROTEIN 1"/>
    <property type="match status" value="1"/>
</dbReference>
<dbReference type="GO" id="GO:0043202">
    <property type="term" value="C:lysosomal lumen"/>
    <property type="evidence" value="ECO:0007669"/>
    <property type="project" value="UniProtKB-SubCell"/>
</dbReference>
<accession>A0A8V5FQX7</accession>
<comment type="function">
    <text evidence="1">Binds anionic lipids and gangliosides at acidic pH.</text>
</comment>
<evidence type="ECO:0000256" key="4">
    <source>
        <dbReference type="ARBA" id="ARBA00020678"/>
    </source>
</evidence>
<sequence length="243" mass="27180">MLLEAVLFRPPRRSPCPSACALCGVRSMAQAAAGLRPVPVLGLVVLGCLLLRGGADAAGAEPCQAPRQWEGRTVTYEHGTGRNTRAAVSYDGPNQRLRVLEERKALIPCKKFFEYIFLYKDAVMFQIEQVTKLCSKVALTEPWDPYDIPANSTYEDQYYIGGPGDKIMVQEWSDRKPARKLESWVGVYTVTDCYPVQETYTKNYSVTTSTRFFDLQLGIADPSVFTPPSTCQTAQLRKMEEEC</sequence>
<comment type="subcellular location">
    <subcellularLocation>
        <location evidence="2">Lysosome lumen</location>
    </subcellularLocation>
</comment>
<dbReference type="SMART" id="SM00026">
    <property type="entry name" value="EPEND"/>
    <property type="match status" value="1"/>
</dbReference>
<dbReference type="InterPro" id="IPR001299">
    <property type="entry name" value="Ependymin"/>
</dbReference>
<gene>
    <name evidence="5" type="primary">LOC101868635</name>
</gene>
<dbReference type="Ensembl" id="ENSMUNT00000027134.1">
    <property type="protein sequence ID" value="ENSMUNP00000025726.1"/>
    <property type="gene ID" value="ENSMUNG00000017557.1"/>
</dbReference>
<dbReference type="AlphaFoldDB" id="A0A8V5FQX7"/>
<dbReference type="GO" id="GO:0007160">
    <property type="term" value="P:cell-matrix adhesion"/>
    <property type="evidence" value="ECO:0007669"/>
    <property type="project" value="InterPro"/>
</dbReference>
<keyword evidence="6" id="KW-1185">Reference proteome</keyword>
<comment type="similarity">
    <text evidence="3">Belongs to the ependymin family.</text>
</comment>
<reference evidence="5" key="1">
    <citation type="submission" date="2020-03" db="EMBL/GenBank/DDBJ databases">
        <title>Melopsittacus undulatus (budgerigar) genome, bMelUnd1, maternal haplotype with Z.</title>
        <authorList>
            <person name="Gedman G."/>
            <person name="Mountcastle J."/>
            <person name="Haase B."/>
            <person name="Formenti G."/>
            <person name="Wright T."/>
            <person name="Apodaca J."/>
            <person name="Pelan S."/>
            <person name="Chow W."/>
            <person name="Rhie A."/>
            <person name="Howe K."/>
            <person name="Fedrigo O."/>
            <person name="Jarvis E.D."/>
        </authorList>
    </citation>
    <scope>NUCLEOTIDE SEQUENCE [LARGE SCALE GENOMIC DNA]</scope>
</reference>
<evidence type="ECO:0000313" key="6">
    <source>
        <dbReference type="Proteomes" id="UP000694405"/>
    </source>
</evidence>
<organism evidence="5 6">
    <name type="scientific">Melopsittacus undulatus</name>
    <name type="common">Budgerigar</name>
    <name type="synonym">Psittacus undulatus</name>
    <dbReference type="NCBI Taxonomy" id="13146"/>
    <lineage>
        <taxon>Eukaryota</taxon>
        <taxon>Metazoa</taxon>
        <taxon>Chordata</taxon>
        <taxon>Craniata</taxon>
        <taxon>Vertebrata</taxon>
        <taxon>Euteleostomi</taxon>
        <taxon>Archelosauria</taxon>
        <taxon>Archosauria</taxon>
        <taxon>Dinosauria</taxon>
        <taxon>Saurischia</taxon>
        <taxon>Theropoda</taxon>
        <taxon>Coelurosauria</taxon>
        <taxon>Aves</taxon>
        <taxon>Neognathae</taxon>
        <taxon>Neoaves</taxon>
        <taxon>Telluraves</taxon>
        <taxon>Australaves</taxon>
        <taxon>Psittaciformes</taxon>
        <taxon>Psittaculidae</taxon>
        <taxon>Melopsittacus</taxon>
    </lineage>
</organism>
<dbReference type="GO" id="GO:0005576">
    <property type="term" value="C:extracellular region"/>
    <property type="evidence" value="ECO:0007669"/>
    <property type="project" value="InterPro"/>
</dbReference>
<dbReference type="GO" id="GO:0005509">
    <property type="term" value="F:calcium ion binding"/>
    <property type="evidence" value="ECO:0007669"/>
    <property type="project" value="InterPro"/>
</dbReference>
<proteinExistence type="inferred from homology"/>
<dbReference type="PANTHER" id="PTHR10697">
    <property type="entry name" value="MAMMALIAN EPENDYMIN-RELATED PROTEIN 1"/>
    <property type="match status" value="1"/>
</dbReference>
<reference evidence="5" key="2">
    <citation type="submission" date="2025-08" db="UniProtKB">
        <authorList>
            <consortium name="Ensembl"/>
        </authorList>
    </citation>
    <scope>IDENTIFICATION</scope>
</reference>
<reference evidence="5" key="3">
    <citation type="submission" date="2025-09" db="UniProtKB">
        <authorList>
            <consortium name="Ensembl"/>
        </authorList>
    </citation>
    <scope>IDENTIFICATION</scope>
</reference>
<evidence type="ECO:0000256" key="1">
    <source>
        <dbReference type="ARBA" id="ARBA00002024"/>
    </source>
</evidence>